<name>A0A072TQ75_MEDTR</name>
<protein>
    <submittedName>
        <fullName evidence="2 3">Uncharacterized protein</fullName>
    </submittedName>
</protein>
<reference evidence="2 4" key="1">
    <citation type="journal article" date="2011" name="Nature">
        <title>The Medicago genome provides insight into the evolution of rhizobial symbioses.</title>
        <authorList>
            <person name="Young N.D."/>
            <person name="Debelle F."/>
            <person name="Oldroyd G.E."/>
            <person name="Geurts R."/>
            <person name="Cannon S.B."/>
            <person name="Udvardi M.K."/>
            <person name="Benedito V.A."/>
            <person name="Mayer K.F."/>
            <person name="Gouzy J."/>
            <person name="Schoof H."/>
            <person name="Van de Peer Y."/>
            <person name="Proost S."/>
            <person name="Cook D.R."/>
            <person name="Meyers B.C."/>
            <person name="Spannagl M."/>
            <person name="Cheung F."/>
            <person name="De Mita S."/>
            <person name="Krishnakumar V."/>
            <person name="Gundlach H."/>
            <person name="Zhou S."/>
            <person name="Mudge J."/>
            <person name="Bharti A.K."/>
            <person name="Murray J.D."/>
            <person name="Naoumkina M.A."/>
            <person name="Rosen B."/>
            <person name="Silverstein K.A."/>
            <person name="Tang H."/>
            <person name="Rombauts S."/>
            <person name="Zhao P.X."/>
            <person name="Zhou P."/>
            <person name="Barbe V."/>
            <person name="Bardou P."/>
            <person name="Bechner M."/>
            <person name="Bellec A."/>
            <person name="Berger A."/>
            <person name="Berges H."/>
            <person name="Bidwell S."/>
            <person name="Bisseling T."/>
            <person name="Choisne N."/>
            <person name="Couloux A."/>
            <person name="Denny R."/>
            <person name="Deshpande S."/>
            <person name="Dai X."/>
            <person name="Doyle J.J."/>
            <person name="Dudez A.M."/>
            <person name="Farmer A.D."/>
            <person name="Fouteau S."/>
            <person name="Franken C."/>
            <person name="Gibelin C."/>
            <person name="Gish J."/>
            <person name="Goldstein S."/>
            <person name="Gonzalez A.J."/>
            <person name="Green P.J."/>
            <person name="Hallab A."/>
            <person name="Hartog M."/>
            <person name="Hua A."/>
            <person name="Humphray S.J."/>
            <person name="Jeong D.H."/>
            <person name="Jing Y."/>
            <person name="Jocker A."/>
            <person name="Kenton S.M."/>
            <person name="Kim D.J."/>
            <person name="Klee K."/>
            <person name="Lai H."/>
            <person name="Lang C."/>
            <person name="Lin S."/>
            <person name="Macmil S.L."/>
            <person name="Magdelenat G."/>
            <person name="Matthews L."/>
            <person name="McCorrison J."/>
            <person name="Monaghan E.L."/>
            <person name="Mun J.H."/>
            <person name="Najar F.Z."/>
            <person name="Nicholson C."/>
            <person name="Noirot C."/>
            <person name="O'Bleness M."/>
            <person name="Paule C.R."/>
            <person name="Poulain J."/>
            <person name="Prion F."/>
            <person name="Qin B."/>
            <person name="Qu C."/>
            <person name="Retzel E.F."/>
            <person name="Riddle C."/>
            <person name="Sallet E."/>
            <person name="Samain S."/>
            <person name="Samson N."/>
            <person name="Sanders I."/>
            <person name="Saurat O."/>
            <person name="Scarpelli C."/>
            <person name="Schiex T."/>
            <person name="Segurens B."/>
            <person name="Severin A.J."/>
            <person name="Sherrier D.J."/>
            <person name="Shi R."/>
            <person name="Sims S."/>
            <person name="Singer S.R."/>
            <person name="Sinharoy S."/>
            <person name="Sterck L."/>
            <person name="Viollet A."/>
            <person name="Wang B.B."/>
            <person name="Wang K."/>
            <person name="Wang M."/>
            <person name="Wang X."/>
            <person name="Warfsmann J."/>
            <person name="Weissenbach J."/>
            <person name="White D.D."/>
            <person name="White J.D."/>
            <person name="Wiley G.B."/>
            <person name="Wincker P."/>
            <person name="Xing Y."/>
            <person name="Yang L."/>
            <person name="Yao Z."/>
            <person name="Ying F."/>
            <person name="Zhai J."/>
            <person name="Zhou L."/>
            <person name="Zuber A."/>
            <person name="Denarie J."/>
            <person name="Dixon R.A."/>
            <person name="May G.D."/>
            <person name="Schwartz D.C."/>
            <person name="Rogers J."/>
            <person name="Quetier F."/>
            <person name="Town C.D."/>
            <person name="Roe B.A."/>
        </authorList>
    </citation>
    <scope>NUCLEOTIDE SEQUENCE [LARGE SCALE GENOMIC DNA]</scope>
    <source>
        <strain evidence="2">A17</strain>
        <strain evidence="3 4">cv. Jemalong A17</strain>
    </source>
</reference>
<reference evidence="3" key="3">
    <citation type="submission" date="2015-04" db="UniProtKB">
        <authorList>
            <consortium name="EnsemblPlants"/>
        </authorList>
    </citation>
    <scope>IDENTIFICATION</scope>
    <source>
        <strain evidence="3">cv. Jemalong A17</strain>
    </source>
</reference>
<feature type="region of interest" description="Disordered" evidence="1">
    <location>
        <begin position="149"/>
        <end position="168"/>
    </location>
</feature>
<evidence type="ECO:0000313" key="4">
    <source>
        <dbReference type="Proteomes" id="UP000002051"/>
    </source>
</evidence>
<organism evidence="2 4">
    <name type="scientific">Medicago truncatula</name>
    <name type="common">Barrel medic</name>
    <name type="synonym">Medicago tribuloides</name>
    <dbReference type="NCBI Taxonomy" id="3880"/>
    <lineage>
        <taxon>Eukaryota</taxon>
        <taxon>Viridiplantae</taxon>
        <taxon>Streptophyta</taxon>
        <taxon>Embryophyta</taxon>
        <taxon>Tracheophyta</taxon>
        <taxon>Spermatophyta</taxon>
        <taxon>Magnoliopsida</taxon>
        <taxon>eudicotyledons</taxon>
        <taxon>Gunneridae</taxon>
        <taxon>Pentapetalae</taxon>
        <taxon>rosids</taxon>
        <taxon>fabids</taxon>
        <taxon>Fabales</taxon>
        <taxon>Fabaceae</taxon>
        <taxon>Papilionoideae</taxon>
        <taxon>50 kb inversion clade</taxon>
        <taxon>NPAAA clade</taxon>
        <taxon>Hologalegina</taxon>
        <taxon>IRL clade</taxon>
        <taxon>Trifolieae</taxon>
        <taxon>Medicago</taxon>
    </lineage>
</organism>
<dbReference type="HOGENOM" id="CLU_1588932_0_0_1"/>
<evidence type="ECO:0000256" key="1">
    <source>
        <dbReference type="SAM" id="MobiDB-lite"/>
    </source>
</evidence>
<dbReference type="AlphaFoldDB" id="A0A072TQ75"/>
<evidence type="ECO:0000313" key="2">
    <source>
        <dbReference type="EMBL" id="KEH19557.1"/>
    </source>
</evidence>
<dbReference type="EMBL" id="CM001224">
    <property type="protein sequence ID" value="KEH19557.1"/>
    <property type="molecule type" value="Genomic_DNA"/>
</dbReference>
<dbReference type="Proteomes" id="UP000002051">
    <property type="component" value="Chromosome 8"/>
</dbReference>
<accession>A0A072TQ75</accession>
<evidence type="ECO:0000313" key="3">
    <source>
        <dbReference type="EnsemblPlants" id="KEH19557"/>
    </source>
</evidence>
<gene>
    <name evidence="2" type="ordered locus">MTR_8g463900</name>
</gene>
<proteinExistence type="predicted"/>
<keyword evidence="4" id="KW-1185">Reference proteome</keyword>
<dbReference type="EnsemblPlants" id="KEH19557">
    <property type="protein sequence ID" value="KEH19557"/>
    <property type="gene ID" value="MTR_8g463900"/>
</dbReference>
<sequence length="168" mass="18992">MLSHYIALHITFRNLPSNCNNHLTTEWGKFKLANQHDSSIRSASSTLVFKCQKNEVHSLTLEYQRSRHLSNAGVLPINKFELPHPELTRAGSGRRCTRHDNERLLTASRGTESHRNERLPEAVQYGMLQMVSEQTSPSTVWNQAEADGHVTPKADEGGEWSPVHKALQ</sequence>
<reference evidence="2 4" key="2">
    <citation type="journal article" date="2014" name="BMC Genomics">
        <title>An improved genome release (version Mt4.0) for the model legume Medicago truncatula.</title>
        <authorList>
            <person name="Tang H."/>
            <person name="Krishnakumar V."/>
            <person name="Bidwell S."/>
            <person name="Rosen B."/>
            <person name="Chan A."/>
            <person name="Zhou S."/>
            <person name="Gentzbittel L."/>
            <person name="Childs K.L."/>
            <person name="Yandell M."/>
            <person name="Gundlach H."/>
            <person name="Mayer K.F."/>
            <person name="Schwartz D.C."/>
            <person name="Town C.D."/>
        </authorList>
    </citation>
    <scope>GENOME REANNOTATION</scope>
    <source>
        <strain evidence="2">A17</strain>
        <strain evidence="3 4">cv. Jemalong A17</strain>
    </source>
</reference>